<comment type="caution">
    <text evidence="1">The sequence shown here is derived from an EMBL/GenBank/DDBJ whole genome shotgun (WGS) entry which is preliminary data.</text>
</comment>
<keyword evidence="2" id="KW-1185">Reference proteome</keyword>
<gene>
    <name evidence="1" type="ORF">C731_3602</name>
</gene>
<dbReference type="AlphaFoldDB" id="K5BAL1"/>
<evidence type="ECO:0000313" key="1">
    <source>
        <dbReference type="EMBL" id="EKF22430.1"/>
    </source>
</evidence>
<dbReference type="OrthoDB" id="4707184at2"/>
<dbReference type="EMBL" id="AMRA01000098">
    <property type="protein sequence ID" value="EKF22430.1"/>
    <property type="molecule type" value="Genomic_DNA"/>
</dbReference>
<dbReference type="PATRIC" id="fig|1122247.3.peg.3456"/>
<evidence type="ECO:0000313" key="2">
    <source>
        <dbReference type="Proteomes" id="UP000006265"/>
    </source>
</evidence>
<proteinExistence type="predicted"/>
<dbReference type="Proteomes" id="UP000006265">
    <property type="component" value="Unassembled WGS sequence"/>
</dbReference>
<name>K5BAL1_MYCHD</name>
<accession>K5BAL1</accession>
<organism evidence="1 2">
    <name type="scientific">Mycolicibacterium hassiacum (strain DSM 44199 / CIP 105218 / JCM 12690 / 3849)</name>
    <name type="common">Mycobacterium hassiacum</name>
    <dbReference type="NCBI Taxonomy" id="1122247"/>
    <lineage>
        <taxon>Bacteria</taxon>
        <taxon>Bacillati</taxon>
        <taxon>Actinomycetota</taxon>
        <taxon>Actinomycetes</taxon>
        <taxon>Mycobacteriales</taxon>
        <taxon>Mycobacteriaceae</taxon>
        <taxon>Mycolicibacterium</taxon>
    </lineage>
</organism>
<dbReference type="RefSeq" id="WP_005629990.1">
    <property type="nucleotide sequence ID" value="NZ_AMRA01000098.1"/>
</dbReference>
<protein>
    <submittedName>
        <fullName evidence="1">Uncharacterized protein</fullName>
    </submittedName>
</protein>
<sequence>MRNSRTPREHIEAVVAAHGELTAAVTDAARLMAANGRGEYAALLDDHRAELNVAIGELSMWLNSFGDRGQVDPGLGMRYPALDSDLAPSESFERDLLAARETLKARRSEVLARVAAARSALHLDGLPGEEITAYRRVVRLWAGEAIDVVAAVHRLTAADRYIRELGTLKDKHALRRDGGSVLRQWMGSLEAVDRDGELELAEFCGYGELVEWYRAEAV</sequence>
<dbReference type="eggNOG" id="ENOG50320SB">
    <property type="taxonomic scope" value="Bacteria"/>
</dbReference>
<reference evidence="1 2" key="1">
    <citation type="journal article" date="2012" name="J. Bacteriol.">
        <title>Genome sequence of Mycobacterium hassiacum DSM 44199, a rare source of heat-stable mycobacterial proteins.</title>
        <authorList>
            <person name="Tiago I."/>
            <person name="Maranha A."/>
            <person name="Mendes V."/>
            <person name="Alarico S."/>
            <person name="Moynihan P.J."/>
            <person name="Clarke A.J."/>
            <person name="Macedo-Ribeiro S."/>
            <person name="Pereira P.J."/>
            <person name="Empadinhas N."/>
        </authorList>
    </citation>
    <scope>NUCLEOTIDE SEQUENCE [LARGE SCALE GENOMIC DNA]</scope>
    <source>
        <strain evidence="2">DSM 44199 / CIP 105218 / JCM 12690 / 3849</strain>
    </source>
</reference>